<keyword evidence="3" id="KW-1185">Reference proteome</keyword>
<dbReference type="PANTHER" id="PTHR48411:SF1">
    <property type="entry name" value="OS01G0948300 PROTEIN"/>
    <property type="match status" value="1"/>
</dbReference>
<dbReference type="InterPro" id="IPR001251">
    <property type="entry name" value="CRAL-TRIO_dom"/>
</dbReference>
<comment type="caution">
    <text evidence="2">The sequence shown here is derived from an EMBL/GenBank/DDBJ whole genome shotgun (WGS) entry which is preliminary data.</text>
</comment>
<feature type="domain" description="CRAL-TRIO" evidence="1">
    <location>
        <begin position="60"/>
        <end position="193"/>
    </location>
</feature>
<dbReference type="SUPFAM" id="SSF52087">
    <property type="entry name" value="CRAL/TRIO domain"/>
    <property type="match status" value="1"/>
</dbReference>
<dbReference type="Gene3D" id="3.40.525.10">
    <property type="entry name" value="CRAL-TRIO lipid binding domain"/>
    <property type="match status" value="1"/>
</dbReference>
<dbReference type="InterPro" id="IPR036865">
    <property type="entry name" value="CRAL-TRIO_dom_sf"/>
</dbReference>
<dbReference type="EMBL" id="JBGBPQ010000001">
    <property type="protein sequence ID" value="KAL1530071.1"/>
    <property type="molecule type" value="Genomic_DNA"/>
</dbReference>
<organism evidence="2 3">
    <name type="scientific">Prymnesium parvum</name>
    <name type="common">Toxic golden alga</name>
    <dbReference type="NCBI Taxonomy" id="97485"/>
    <lineage>
        <taxon>Eukaryota</taxon>
        <taxon>Haptista</taxon>
        <taxon>Haptophyta</taxon>
        <taxon>Prymnesiophyceae</taxon>
        <taxon>Prymnesiales</taxon>
        <taxon>Prymnesiaceae</taxon>
        <taxon>Prymnesium</taxon>
    </lineage>
</organism>
<evidence type="ECO:0000259" key="1">
    <source>
        <dbReference type="Pfam" id="PF13716"/>
    </source>
</evidence>
<name>A0AB34KBB9_PRYPA</name>
<dbReference type="PANTHER" id="PTHR48411">
    <property type="entry name" value="OS01G0948300 PROTEIN"/>
    <property type="match status" value="1"/>
</dbReference>
<protein>
    <recommendedName>
        <fullName evidence="1">CRAL-TRIO domain-containing protein</fullName>
    </recommendedName>
</protein>
<dbReference type="Pfam" id="PF13716">
    <property type="entry name" value="CRAL_TRIO_2"/>
    <property type="match status" value="1"/>
</dbReference>
<gene>
    <name evidence="2" type="ORF">AB1Y20_000993</name>
</gene>
<proteinExistence type="predicted"/>
<evidence type="ECO:0000313" key="3">
    <source>
        <dbReference type="Proteomes" id="UP001515480"/>
    </source>
</evidence>
<dbReference type="Proteomes" id="UP001515480">
    <property type="component" value="Unassembled WGS sequence"/>
</dbReference>
<reference evidence="2 3" key="1">
    <citation type="journal article" date="2024" name="Science">
        <title>Giant polyketide synthase enzymes in the biosynthesis of giant marine polyether toxins.</title>
        <authorList>
            <person name="Fallon T.R."/>
            <person name="Shende V.V."/>
            <person name="Wierzbicki I.H."/>
            <person name="Pendleton A.L."/>
            <person name="Watervoot N.F."/>
            <person name="Auber R.P."/>
            <person name="Gonzalez D.J."/>
            <person name="Wisecaver J.H."/>
            <person name="Moore B.S."/>
        </authorList>
    </citation>
    <scope>NUCLEOTIDE SEQUENCE [LARGE SCALE GENOMIC DNA]</scope>
    <source>
        <strain evidence="2 3">12B1</strain>
    </source>
</reference>
<accession>A0AB34KBB9</accession>
<sequence>MAALSVELPERLDPAIDELRAQHPQYADFWTRGEVKASEAGFAAMERMDVVRKSGVDNEGHPVFMFIPGNIAEGADLDELTMFAVHLMHDVVVRQGREYTVLWVCNNLLDSRLSFAWFRRTYRMLPQAYHKQLCYVCVVHPDIQTRLILFLLSYFVKNQFWEKLFYADRIEFLDERLKDDTIASIPEEYKQYDRDLDKAMYATEDASLAQMQGMVGMPPPFNQDAHKLPGQG</sequence>
<dbReference type="AlphaFoldDB" id="A0AB34KBB9"/>
<evidence type="ECO:0000313" key="2">
    <source>
        <dbReference type="EMBL" id="KAL1530071.1"/>
    </source>
</evidence>